<gene>
    <name evidence="4" type="ORF">CDV56_103945</name>
</gene>
<dbReference type="GO" id="GO:0016491">
    <property type="term" value="F:oxidoreductase activity"/>
    <property type="evidence" value="ECO:0007669"/>
    <property type="project" value="UniProtKB-KW"/>
</dbReference>
<comment type="caution">
    <text evidence="4">The sequence shown here is derived from an EMBL/GenBank/DDBJ whole genome shotgun (WGS) entry which is preliminary data.</text>
</comment>
<dbReference type="Proteomes" id="UP000215305">
    <property type="component" value="Unassembled WGS sequence"/>
</dbReference>
<dbReference type="InterPro" id="IPR051609">
    <property type="entry name" value="NmrA/Isoflavone_reductase-like"/>
</dbReference>
<keyword evidence="2" id="KW-0560">Oxidoreductase</keyword>
<dbReference type="OrthoDB" id="9974981at2759"/>
<evidence type="ECO:0000313" key="5">
    <source>
        <dbReference type="Proteomes" id="UP000215305"/>
    </source>
</evidence>
<organism evidence="4 5">
    <name type="scientific">Aspergillus thermomutatus</name>
    <name type="common">Neosartorya pseudofischeri</name>
    <dbReference type="NCBI Taxonomy" id="41047"/>
    <lineage>
        <taxon>Eukaryota</taxon>
        <taxon>Fungi</taxon>
        <taxon>Dikarya</taxon>
        <taxon>Ascomycota</taxon>
        <taxon>Pezizomycotina</taxon>
        <taxon>Eurotiomycetes</taxon>
        <taxon>Eurotiomycetidae</taxon>
        <taxon>Eurotiales</taxon>
        <taxon>Aspergillaceae</taxon>
        <taxon>Aspergillus</taxon>
        <taxon>Aspergillus subgen. Fumigati</taxon>
    </lineage>
</organism>
<dbReference type="InterPro" id="IPR008030">
    <property type="entry name" value="NmrA-like"/>
</dbReference>
<evidence type="ECO:0000313" key="4">
    <source>
        <dbReference type="EMBL" id="RHZ49498.1"/>
    </source>
</evidence>
<dbReference type="STRING" id="41047.A0A397GIH9"/>
<dbReference type="InterPro" id="IPR036291">
    <property type="entry name" value="NAD(P)-bd_dom_sf"/>
</dbReference>
<evidence type="ECO:0000256" key="1">
    <source>
        <dbReference type="ARBA" id="ARBA00022857"/>
    </source>
</evidence>
<dbReference type="Gene3D" id="3.90.25.10">
    <property type="entry name" value="UDP-galactose 4-epimerase, domain 1"/>
    <property type="match status" value="1"/>
</dbReference>
<dbReference type="CDD" id="cd05259">
    <property type="entry name" value="PCBER_SDR_a"/>
    <property type="match status" value="1"/>
</dbReference>
<dbReference type="PANTHER" id="PTHR47706">
    <property type="entry name" value="NMRA-LIKE FAMILY PROTEIN"/>
    <property type="match status" value="1"/>
</dbReference>
<keyword evidence="1" id="KW-0521">NADP</keyword>
<feature type="domain" description="NmrA-like" evidence="3">
    <location>
        <begin position="38"/>
        <end position="149"/>
    </location>
</feature>
<sequence length="317" mass="34975">MENDLMKNIIIIRVSEDLSYLTKLGWFNEQGGGSLRSILLRSLLSEPTFKVTVLTRESSKARGSIPSTASVITIADSYLLENLIKAFKGQDAVVNAITSFSVAEQHKFIDAAIAAGVRHYVPSEYALDNNTPEAQELSPVFKDKATVQQHGYTDSWLIVPRSPRNSFPGLHYPSRIITFTDDGEGSFSTTTLDNTALALNRVLLNPSTTANQIIFTSDFATTQKELVETIERLTGEKWERKSISTNEAIPALKKRWENGEAYAGYGLINIGFTKGTYSGHFEPVGQVRNKELGLLKKNLEQVVKEALAEVGHPGFCS</sequence>
<dbReference type="VEuPathDB" id="FungiDB:CDV56_103945"/>
<dbReference type="SUPFAM" id="SSF51735">
    <property type="entry name" value="NAD(P)-binding Rossmann-fold domains"/>
    <property type="match status" value="1"/>
</dbReference>
<dbReference type="InterPro" id="IPR045312">
    <property type="entry name" value="PCBER-like"/>
</dbReference>
<dbReference type="Pfam" id="PF05368">
    <property type="entry name" value="NmrA"/>
    <property type="match status" value="1"/>
</dbReference>
<dbReference type="PANTHER" id="PTHR47706:SF9">
    <property type="entry name" value="NMRA-LIKE DOMAIN-CONTAINING PROTEIN-RELATED"/>
    <property type="match status" value="1"/>
</dbReference>
<evidence type="ECO:0000259" key="3">
    <source>
        <dbReference type="Pfam" id="PF05368"/>
    </source>
</evidence>
<keyword evidence="5" id="KW-1185">Reference proteome</keyword>
<evidence type="ECO:0000256" key="2">
    <source>
        <dbReference type="ARBA" id="ARBA00023002"/>
    </source>
</evidence>
<dbReference type="AlphaFoldDB" id="A0A397GIH9"/>
<accession>A0A397GIH9</accession>
<proteinExistence type="predicted"/>
<dbReference type="RefSeq" id="XP_026612372.1">
    <property type="nucleotide sequence ID" value="XM_026757564.1"/>
</dbReference>
<dbReference type="EMBL" id="NKHU02000177">
    <property type="protein sequence ID" value="RHZ49498.1"/>
    <property type="molecule type" value="Genomic_DNA"/>
</dbReference>
<protein>
    <recommendedName>
        <fullName evidence="3">NmrA-like domain-containing protein</fullName>
    </recommendedName>
</protein>
<dbReference type="Gene3D" id="3.40.50.720">
    <property type="entry name" value="NAD(P)-binding Rossmann-like Domain"/>
    <property type="match status" value="1"/>
</dbReference>
<dbReference type="GeneID" id="38125919"/>
<reference evidence="4" key="1">
    <citation type="submission" date="2018-08" db="EMBL/GenBank/DDBJ databases">
        <title>Draft genome sequence of azole-resistant Aspergillus thermomutatus (Neosartorya pseudofischeri) strain HMR AF 39, isolated from a human nasal aspirate.</title>
        <authorList>
            <person name="Parent-Michaud M."/>
            <person name="Dufresne P.J."/>
            <person name="Fournier E."/>
            <person name="Martineau C."/>
            <person name="Moreira S."/>
            <person name="Perkins V."/>
            <person name="De Repentigny L."/>
            <person name="Dufresne S.F."/>
        </authorList>
    </citation>
    <scope>NUCLEOTIDE SEQUENCE [LARGE SCALE GENOMIC DNA]</scope>
    <source>
        <strain evidence="4">HMR AF 39</strain>
    </source>
</reference>
<name>A0A397GIH9_ASPTH</name>